<accession>A0A8E2DIK1</accession>
<dbReference type="AlphaFoldDB" id="A0A8E2DIK1"/>
<evidence type="ECO:0000313" key="1">
    <source>
        <dbReference type="EMBL" id="OCH89395.1"/>
    </source>
</evidence>
<dbReference type="Proteomes" id="UP000250043">
    <property type="component" value="Unassembled WGS sequence"/>
</dbReference>
<evidence type="ECO:0000313" key="2">
    <source>
        <dbReference type="Proteomes" id="UP000250043"/>
    </source>
</evidence>
<protein>
    <submittedName>
        <fullName evidence="1">Uncharacterized protein</fullName>
    </submittedName>
</protein>
<proteinExistence type="predicted"/>
<keyword evidence="2" id="KW-1185">Reference proteome</keyword>
<dbReference type="EMBL" id="KV722428">
    <property type="protein sequence ID" value="OCH89395.1"/>
    <property type="molecule type" value="Genomic_DNA"/>
</dbReference>
<reference evidence="1 2" key="1">
    <citation type="submission" date="2016-07" db="EMBL/GenBank/DDBJ databases">
        <title>Draft genome of the white-rot fungus Obba rivulosa 3A-2.</title>
        <authorList>
            <consortium name="DOE Joint Genome Institute"/>
            <person name="Miettinen O."/>
            <person name="Riley R."/>
            <person name="Acob R."/>
            <person name="Barry K."/>
            <person name="Cullen D."/>
            <person name="De Vries R."/>
            <person name="Hainaut M."/>
            <person name="Hatakka A."/>
            <person name="Henrissat B."/>
            <person name="Hilden K."/>
            <person name="Kuo R."/>
            <person name="Labutti K."/>
            <person name="Lipzen A."/>
            <person name="Makela M.R."/>
            <person name="Sandor L."/>
            <person name="Spatafora J.W."/>
            <person name="Grigoriev I.V."/>
            <person name="Hibbett D.S."/>
        </authorList>
    </citation>
    <scope>NUCLEOTIDE SEQUENCE [LARGE SCALE GENOMIC DNA]</scope>
    <source>
        <strain evidence="1 2">3A-2</strain>
    </source>
</reference>
<gene>
    <name evidence="1" type="ORF">OBBRIDRAFT_835872</name>
</gene>
<name>A0A8E2DIK1_9APHY</name>
<organism evidence="1 2">
    <name type="scientific">Obba rivulosa</name>
    <dbReference type="NCBI Taxonomy" id="1052685"/>
    <lineage>
        <taxon>Eukaryota</taxon>
        <taxon>Fungi</taxon>
        <taxon>Dikarya</taxon>
        <taxon>Basidiomycota</taxon>
        <taxon>Agaricomycotina</taxon>
        <taxon>Agaricomycetes</taxon>
        <taxon>Polyporales</taxon>
        <taxon>Gelatoporiaceae</taxon>
        <taxon>Obba</taxon>
    </lineage>
</organism>
<sequence length="71" mass="7680">MLATLNAREKLLNMPAGTDSISGQLELGARNDRSTTVVLRRTNDVISEIAFSSGSKAVTEKKALENTFARI</sequence>